<feature type="signal peptide" evidence="2">
    <location>
        <begin position="1"/>
        <end position="21"/>
    </location>
</feature>
<reference evidence="3 4" key="1">
    <citation type="submission" date="2019-09" db="EMBL/GenBank/DDBJ databases">
        <authorList>
            <person name="Chandra G."/>
            <person name="Truman W A."/>
        </authorList>
    </citation>
    <scope>NUCLEOTIDE SEQUENCE [LARGE SCALE GENOMIC DNA]</scope>
    <source>
        <strain evidence="3">PS662</strain>
    </source>
</reference>
<accession>A0A5E6WQ64</accession>
<feature type="chain" id="PRO_5022900091" evidence="2">
    <location>
        <begin position="22"/>
        <end position="180"/>
    </location>
</feature>
<evidence type="ECO:0000313" key="3">
    <source>
        <dbReference type="EMBL" id="VVN30866.1"/>
    </source>
</evidence>
<evidence type="ECO:0000256" key="1">
    <source>
        <dbReference type="SAM" id="MobiDB-lite"/>
    </source>
</evidence>
<proteinExistence type="predicted"/>
<feature type="compositionally biased region" description="Basic and acidic residues" evidence="1">
    <location>
        <begin position="155"/>
        <end position="166"/>
    </location>
</feature>
<evidence type="ECO:0000313" key="4">
    <source>
        <dbReference type="Proteomes" id="UP000326953"/>
    </source>
</evidence>
<sequence length="180" mass="20285" precursor="true">MATCQATSFLRVYISIPAATAANGFALTASHFEKRKVTQRSCPTTRHLALARCALTPALLRGSPRRAILGPARLNRHPCRFSRCAIPAFGQRGFMGRLDQNQKRGGLRADLTVSSIRPSALNTNAMPHNNSLWERACSRWQFIIQHPRRLTRRYREQARSHREIARPRGCTRSNQRSAPA</sequence>
<gene>
    <name evidence="3" type="ORF">PS662_04873</name>
</gene>
<protein>
    <submittedName>
        <fullName evidence="3">Uncharacterized protein</fullName>
    </submittedName>
</protein>
<dbReference type="Proteomes" id="UP000326953">
    <property type="component" value="Unassembled WGS sequence"/>
</dbReference>
<dbReference type="EMBL" id="CABVHK010000019">
    <property type="protein sequence ID" value="VVN30866.1"/>
    <property type="molecule type" value="Genomic_DNA"/>
</dbReference>
<feature type="region of interest" description="Disordered" evidence="1">
    <location>
        <begin position="155"/>
        <end position="180"/>
    </location>
</feature>
<keyword evidence="2" id="KW-0732">Signal</keyword>
<dbReference type="AlphaFoldDB" id="A0A5E6WQ64"/>
<name>A0A5E6WQ64_PSEFL</name>
<evidence type="ECO:0000256" key="2">
    <source>
        <dbReference type="SAM" id="SignalP"/>
    </source>
</evidence>
<organism evidence="3 4">
    <name type="scientific">Pseudomonas fluorescens</name>
    <dbReference type="NCBI Taxonomy" id="294"/>
    <lineage>
        <taxon>Bacteria</taxon>
        <taxon>Pseudomonadati</taxon>
        <taxon>Pseudomonadota</taxon>
        <taxon>Gammaproteobacteria</taxon>
        <taxon>Pseudomonadales</taxon>
        <taxon>Pseudomonadaceae</taxon>
        <taxon>Pseudomonas</taxon>
    </lineage>
</organism>
<feature type="compositionally biased region" description="Polar residues" evidence="1">
    <location>
        <begin position="171"/>
        <end position="180"/>
    </location>
</feature>